<dbReference type="OrthoDB" id="333176at2759"/>
<proteinExistence type="predicted"/>
<feature type="region of interest" description="Disordered" evidence="1">
    <location>
        <begin position="197"/>
        <end position="216"/>
    </location>
</feature>
<dbReference type="InterPro" id="IPR040233">
    <property type="entry name" value="CCD97-like_C"/>
</dbReference>
<sequence length="334" mass="39724">MEVEFNPAPDEIQFDNEKDKIIDFLSSNNQIVFKQQQIGEADLNKEQKTEIAVEMYEKSKLGFLTKFGKYLKENHLEHFKQFSDDNECNLLLKQLMEEDKFRSKNVKNRRYEALKQLIKDDEYFTDLEMMKRNPLLYEQLVGQYMSSEEIYERDKYKMDEQATFVKILMEGIDRDKAMEVKKEQEYDELKEKMEDWDYSDEEMSSGSPEPSTSARWGEFDDAKPVIRKAKVKTPMITPEERKLLKEEFITSMYQSFLDGEDEDFDYETIDNNTSYDNLDQIDHDKEDEYFDSEDPETVDIKNEDQSSEDELDIYMSALNDHPAVNQLTTKIKKL</sequence>
<dbReference type="Proteomes" id="UP001154078">
    <property type="component" value="Chromosome 7"/>
</dbReference>
<dbReference type="PANTHER" id="PTHR31840:SF1">
    <property type="entry name" value="COILED-COIL DOMAIN-CONTAINING PROTEIN 97"/>
    <property type="match status" value="1"/>
</dbReference>
<evidence type="ECO:0000259" key="2">
    <source>
        <dbReference type="Pfam" id="PF09747"/>
    </source>
</evidence>
<protein>
    <recommendedName>
        <fullName evidence="2">CCD97-like C-terminal domain-containing protein</fullName>
    </recommendedName>
</protein>
<evidence type="ECO:0000256" key="1">
    <source>
        <dbReference type="SAM" id="MobiDB-lite"/>
    </source>
</evidence>
<name>A0A9P0BA98_BRAAE</name>
<organism evidence="3 4">
    <name type="scientific">Brassicogethes aeneus</name>
    <name type="common">Rape pollen beetle</name>
    <name type="synonym">Meligethes aeneus</name>
    <dbReference type="NCBI Taxonomy" id="1431903"/>
    <lineage>
        <taxon>Eukaryota</taxon>
        <taxon>Metazoa</taxon>
        <taxon>Ecdysozoa</taxon>
        <taxon>Arthropoda</taxon>
        <taxon>Hexapoda</taxon>
        <taxon>Insecta</taxon>
        <taxon>Pterygota</taxon>
        <taxon>Neoptera</taxon>
        <taxon>Endopterygota</taxon>
        <taxon>Coleoptera</taxon>
        <taxon>Polyphaga</taxon>
        <taxon>Cucujiformia</taxon>
        <taxon>Nitidulidae</taxon>
        <taxon>Meligethinae</taxon>
        <taxon>Brassicogethes</taxon>
    </lineage>
</organism>
<dbReference type="AlphaFoldDB" id="A0A9P0BA98"/>
<gene>
    <name evidence="3" type="ORF">MELIAE_LOCUS10720</name>
</gene>
<accession>A0A9P0BA98</accession>
<evidence type="ECO:0000313" key="4">
    <source>
        <dbReference type="Proteomes" id="UP001154078"/>
    </source>
</evidence>
<dbReference type="PANTHER" id="PTHR31840">
    <property type="entry name" value="COILED-COIL DOMAIN-CONTAINING PROTEIN 97"/>
    <property type="match status" value="1"/>
</dbReference>
<dbReference type="EMBL" id="OV121138">
    <property type="protein sequence ID" value="CAH0561095.1"/>
    <property type="molecule type" value="Genomic_DNA"/>
</dbReference>
<reference evidence="3" key="1">
    <citation type="submission" date="2021-12" db="EMBL/GenBank/DDBJ databases">
        <authorList>
            <person name="King R."/>
        </authorList>
    </citation>
    <scope>NUCLEOTIDE SEQUENCE</scope>
</reference>
<dbReference type="InterPro" id="IPR018613">
    <property type="entry name" value="Ccdc97-like"/>
</dbReference>
<keyword evidence="4" id="KW-1185">Reference proteome</keyword>
<evidence type="ECO:0000313" key="3">
    <source>
        <dbReference type="EMBL" id="CAH0561095.1"/>
    </source>
</evidence>
<dbReference type="Pfam" id="PF09747">
    <property type="entry name" value="CCD97-like_C"/>
    <property type="match status" value="1"/>
</dbReference>
<feature type="compositionally biased region" description="Polar residues" evidence="1">
    <location>
        <begin position="204"/>
        <end position="214"/>
    </location>
</feature>
<feature type="domain" description="CCD97-like C-terminal" evidence="2">
    <location>
        <begin position="108"/>
        <end position="293"/>
    </location>
</feature>